<organism evidence="2">
    <name type="scientific">marine sediment metagenome</name>
    <dbReference type="NCBI Taxonomy" id="412755"/>
    <lineage>
        <taxon>unclassified sequences</taxon>
        <taxon>metagenomes</taxon>
        <taxon>ecological metagenomes</taxon>
    </lineage>
</organism>
<keyword evidence="1" id="KW-0812">Transmembrane</keyword>
<evidence type="ECO:0000313" key="2">
    <source>
        <dbReference type="EMBL" id="KKN93456.1"/>
    </source>
</evidence>
<name>A0A0F9X3R3_9ZZZZ</name>
<evidence type="ECO:0000256" key="1">
    <source>
        <dbReference type="SAM" id="Phobius"/>
    </source>
</evidence>
<comment type="caution">
    <text evidence="2">The sequence shown here is derived from an EMBL/GenBank/DDBJ whole genome shotgun (WGS) entry which is preliminary data.</text>
</comment>
<dbReference type="AlphaFoldDB" id="A0A0F9X3R3"/>
<feature type="transmembrane region" description="Helical" evidence="1">
    <location>
        <begin position="9"/>
        <end position="28"/>
    </location>
</feature>
<dbReference type="EMBL" id="LAZR01000086">
    <property type="protein sequence ID" value="KKN93456.1"/>
    <property type="molecule type" value="Genomic_DNA"/>
</dbReference>
<gene>
    <name evidence="2" type="ORF">LCGC14_0198890</name>
</gene>
<sequence>MSPQKETRYIIIAVLILELIMTAIYWKIVIL</sequence>
<keyword evidence="1" id="KW-1133">Transmembrane helix</keyword>
<proteinExistence type="predicted"/>
<accession>A0A0F9X3R3</accession>
<reference evidence="2" key="1">
    <citation type="journal article" date="2015" name="Nature">
        <title>Complex archaea that bridge the gap between prokaryotes and eukaryotes.</title>
        <authorList>
            <person name="Spang A."/>
            <person name="Saw J.H."/>
            <person name="Jorgensen S.L."/>
            <person name="Zaremba-Niedzwiedzka K."/>
            <person name="Martijn J."/>
            <person name="Lind A.E."/>
            <person name="van Eijk R."/>
            <person name="Schleper C."/>
            <person name="Guy L."/>
            <person name="Ettema T.J."/>
        </authorList>
    </citation>
    <scope>NUCLEOTIDE SEQUENCE</scope>
</reference>
<keyword evidence="1" id="KW-0472">Membrane</keyword>
<protein>
    <submittedName>
        <fullName evidence="2">Uncharacterized protein</fullName>
    </submittedName>
</protein>